<name>A0ABY4IQM2_9MICO</name>
<evidence type="ECO:0000256" key="1">
    <source>
        <dbReference type="SAM" id="MobiDB-lite"/>
    </source>
</evidence>
<feature type="transmembrane region" description="Helical" evidence="2">
    <location>
        <begin position="81"/>
        <end position="101"/>
    </location>
</feature>
<proteinExistence type="predicted"/>
<dbReference type="EMBL" id="CP078077">
    <property type="protein sequence ID" value="UPL14352.1"/>
    <property type="molecule type" value="Genomic_DNA"/>
</dbReference>
<dbReference type="Pfam" id="PF10708">
    <property type="entry name" value="DUF2510"/>
    <property type="match status" value="1"/>
</dbReference>
<keyword evidence="2" id="KW-0812">Transmembrane</keyword>
<feature type="region of interest" description="Disordered" evidence="1">
    <location>
        <begin position="105"/>
        <end position="140"/>
    </location>
</feature>
<evidence type="ECO:0000259" key="3">
    <source>
        <dbReference type="Pfam" id="PF10708"/>
    </source>
</evidence>
<gene>
    <name evidence="4" type="ORF">KV396_07645</name>
</gene>
<keyword evidence="2" id="KW-1133">Transmembrane helix</keyword>
<evidence type="ECO:0000256" key="2">
    <source>
        <dbReference type="SAM" id="Phobius"/>
    </source>
</evidence>
<accession>A0ABY4IQM2</accession>
<evidence type="ECO:0000313" key="4">
    <source>
        <dbReference type="EMBL" id="UPL14352.1"/>
    </source>
</evidence>
<dbReference type="RefSeq" id="WP_247957415.1">
    <property type="nucleotide sequence ID" value="NZ_CP078077.1"/>
</dbReference>
<sequence length="257" mass="26154">MSNVPAGWYPNPDDPTQVRYWDGAQWTLSTAPAVTPAPAAAAETMVLPTTGNATFAPPPAPAFEAQPAALAPARPSSSKKWLIGGAIAAGVIVVGSVGAAIGSGNRTDAAPEASTAPVISTPSAEPVVEEPSATPTPTPQPVVVEVVDTVAFRAQAGSHLDDMQKDLDDIVTTVNEDGFWRLLSNSGELAFNLGQLEALDVPANVAETWPAALTGLETSLDALTDAISTQDGPTIIAAVDAVRGQVESSRGVVGTAQ</sequence>
<evidence type="ECO:0000313" key="5">
    <source>
        <dbReference type="Proteomes" id="UP000831963"/>
    </source>
</evidence>
<dbReference type="Proteomes" id="UP000831963">
    <property type="component" value="Chromosome"/>
</dbReference>
<dbReference type="InterPro" id="IPR018929">
    <property type="entry name" value="DUF2510"/>
</dbReference>
<protein>
    <submittedName>
        <fullName evidence="4">DUF2510 domain-containing protein</fullName>
    </submittedName>
</protein>
<feature type="domain" description="DUF2510" evidence="3">
    <location>
        <begin position="6"/>
        <end position="39"/>
    </location>
</feature>
<keyword evidence="2" id="KW-0472">Membrane</keyword>
<organism evidence="4 5">
    <name type="scientific">Microbacterium galbinum</name>
    <dbReference type="NCBI Taxonomy" id="2851646"/>
    <lineage>
        <taxon>Bacteria</taxon>
        <taxon>Bacillati</taxon>
        <taxon>Actinomycetota</taxon>
        <taxon>Actinomycetes</taxon>
        <taxon>Micrococcales</taxon>
        <taxon>Microbacteriaceae</taxon>
        <taxon>Microbacterium</taxon>
    </lineage>
</organism>
<keyword evidence="5" id="KW-1185">Reference proteome</keyword>
<reference evidence="4 5" key="1">
    <citation type="submission" date="2021-06" db="EMBL/GenBank/DDBJ databases">
        <title>Genome-based taxonomic framework of Microbacterium strains isolated from marine environment, the description of four new species and reclassification of four preexisting species.</title>
        <authorList>
            <person name="Lee S.D."/>
            <person name="Kim S.-M."/>
            <person name="Byeon Y.-S."/>
            <person name="Yang H.L."/>
            <person name="Kim I.S."/>
        </authorList>
    </citation>
    <scope>NUCLEOTIDE SEQUENCE [LARGE SCALE GENOMIC DNA]</scope>
    <source>
        <strain evidence="4 5">SSW1-36</strain>
    </source>
</reference>